<dbReference type="Proteomes" id="UP000002531">
    <property type="component" value="Chromosome"/>
</dbReference>
<dbReference type="EMBL" id="CP000115">
    <property type="protein sequence ID" value="ABA04409.1"/>
    <property type="molecule type" value="Genomic_DNA"/>
</dbReference>
<sequence>MQKTPLATLGLGRSRLASLLSVILLGTALAACSGGDFGRVRQDARNDDMHRWMGAEATGSIGRRPSRFQLTDNERQLRDLAYPLVEPPHSRPAWKSVFGNYDPLAAPWRQKPAFDRSAYGRLLLDEPHRSHASRYAQLIDDVRDDITRFDPFFNTARQVVDLDSKRNASLRLVSDLSPRERADAVARMEENTLVVQWVQQCLEQRIASYRWALEHLVIHAPDGVAADADRLIGHLAALTASPPVASAPVIGRALRTRGSAHRVFERSLSSARAPRMDDLFA</sequence>
<dbReference type="STRING" id="323098.Nwi_1147"/>
<keyword evidence="2" id="KW-1185">Reference proteome</keyword>
<dbReference type="HOGENOM" id="CLU_1198763_0_0_5"/>
<organism evidence="1 2">
    <name type="scientific">Nitrobacter winogradskyi (strain ATCC 25391 / DSM 10237 / CIP 104748 / NCIMB 11846 / Nb-255)</name>
    <dbReference type="NCBI Taxonomy" id="323098"/>
    <lineage>
        <taxon>Bacteria</taxon>
        <taxon>Pseudomonadati</taxon>
        <taxon>Pseudomonadota</taxon>
        <taxon>Alphaproteobacteria</taxon>
        <taxon>Hyphomicrobiales</taxon>
        <taxon>Nitrobacteraceae</taxon>
        <taxon>Nitrobacter</taxon>
    </lineage>
</organism>
<dbReference type="RefSeq" id="WP_011314439.1">
    <property type="nucleotide sequence ID" value="NC_007406.1"/>
</dbReference>
<proteinExistence type="predicted"/>
<dbReference type="AlphaFoldDB" id="Q3STI2"/>
<evidence type="ECO:0000313" key="1">
    <source>
        <dbReference type="EMBL" id="ABA04409.1"/>
    </source>
</evidence>
<gene>
    <name evidence="1" type="ordered locus">Nwi_1147</name>
</gene>
<protein>
    <submittedName>
        <fullName evidence="1">Uncharacterized protein</fullName>
    </submittedName>
</protein>
<accession>Q3STI2</accession>
<dbReference type="eggNOG" id="ENOG5032SY5">
    <property type="taxonomic scope" value="Bacteria"/>
</dbReference>
<reference evidence="1 2" key="1">
    <citation type="journal article" date="2006" name="Appl. Environ. Microbiol.">
        <title>Genome sequence of the chemolithoautotrophic nitrite-oxidizing bacterium Nitrobacter winogradskyi Nb-255.</title>
        <authorList>
            <person name="Starkenburg S.R."/>
            <person name="Chain P.S."/>
            <person name="Sayavedra-Soto L.A."/>
            <person name="Hauser L."/>
            <person name="Land M.L."/>
            <person name="Larimer F.W."/>
            <person name="Malfatti S.A."/>
            <person name="Klotz M.G."/>
            <person name="Bottomley P.J."/>
            <person name="Arp D.J."/>
            <person name="Hickey W.J."/>
        </authorList>
    </citation>
    <scope>NUCLEOTIDE SEQUENCE [LARGE SCALE GENOMIC DNA]</scope>
    <source>
        <strain evidence="2">ATCC 25391 / DSM 10237 / CIP 104748 / NCIMB 11846 / Nb-255</strain>
    </source>
</reference>
<dbReference type="KEGG" id="nwi:Nwi_1147"/>
<evidence type="ECO:0000313" key="2">
    <source>
        <dbReference type="Proteomes" id="UP000002531"/>
    </source>
</evidence>
<name>Q3STI2_NITWN</name>
<dbReference type="PROSITE" id="PS51257">
    <property type="entry name" value="PROKAR_LIPOPROTEIN"/>
    <property type="match status" value="1"/>
</dbReference>